<dbReference type="Proteomes" id="UP000287857">
    <property type="component" value="Unassembled WGS sequence"/>
</dbReference>
<keyword evidence="2" id="KW-1185">Reference proteome</keyword>
<dbReference type="GO" id="GO:0006261">
    <property type="term" value="P:DNA-templated DNA replication"/>
    <property type="evidence" value="ECO:0007669"/>
    <property type="project" value="TreeGrafter"/>
</dbReference>
<accession>A0A429ZXX7</accession>
<organism evidence="1 2">
    <name type="scientific">Vagococcus vulneris</name>
    <dbReference type="NCBI Taxonomy" id="1977869"/>
    <lineage>
        <taxon>Bacteria</taxon>
        <taxon>Bacillati</taxon>
        <taxon>Bacillota</taxon>
        <taxon>Bacilli</taxon>
        <taxon>Lactobacillales</taxon>
        <taxon>Enterococcaceae</taxon>
        <taxon>Vagococcus</taxon>
    </lineage>
</organism>
<evidence type="ECO:0000313" key="2">
    <source>
        <dbReference type="Proteomes" id="UP000287857"/>
    </source>
</evidence>
<dbReference type="RefSeq" id="WP_125984008.1">
    <property type="nucleotide sequence ID" value="NZ_NGJS01000008.1"/>
</dbReference>
<reference evidence="1 2" key="1">
    <citation type="submission" date="2017-05" db="EMBL/GenBank/DDBJ databases">
        <title>Vagococcus spp. assemblies.</title>
        <authorList>
            <person name="Gulvik C.A."/>
        </authorList>
    </citation>
    <scope>NUCLEOTIDE SEQUENCE [LARGE SCALE GENOMIC DNA]</scope>
    <source>
        <strain evidence="1 2">SS1995</strain>
    </source>
</reference>
<dbReference type="PANTHER" id="PTHR11669:SF8">
    <property type="entry name" value="DNA POLYMERASE III SUBUNIT DELTA"/>
    <property type="match status" value="1"/>
</dbReference>
<dbReference type="PANTHER" id="PTHR11669">
    <property type="entry name" value="REPLICATION FACTOR C / DNA POLYMERASE III GAMMA-TAU SUBUNIT"/>
    <property type="match status" value="1"/>
</dbReference>
<proteinExistence type="predicted"/>
<protein>
    <recommendedName>
        <fullName evidence="3">DNA polymerase III subunit delta</fullName>
    </recommendedName>
</protein>
<dbReference type="AlphaFoldDB" id="A0A429ZXX7"/>
<sequence>MTENLTNKIKIAQPQLVAFFLKIAQEHKINHSYIFEGEDNNILYETSLWFAQLVLCQSPLTDGSPCGMCLTCRRIIQQDYPDVLTIIPEGQTIKVEQVRQMKQLLTKSGLESPKRILIIREAEKMTVTSANTLLKFIEEPDGDMFIIFLTNNSQRILPTIQSRCQQIHLKPVKKSLMIQQLIEKNIPQTVAGELAEVCASVISAVELFENEWFNDFRETVQKWFNQIKSRSPLAFITVQQHLVKSAKERSQQQLIFDLLIAHYRLDMEKNNNYKISHVETIELIISAKRKLEANVSFQNVAEQLVWRIMA</sequence>
<dbReference type="EMBL" id="NGJS01000008">
    <property type="protein sequence ID" value="RST98754.1"/>
    <property type="molecule type" value="Genomic_DNA"/>
</dbReference>
<dbReference type="Pfam" id="PF13177">
    <property type="entry name" value="DNA_pol3_delta2"/>
    <property type="match status" value="1"/>
</dbReference>
<dbReference type="OrthoDB" id="9810148at2"/>
<dbReference type="SUPFAM" id="SSF52540">
    <property type="entry name" value="P-loop containing nucleoside triphosphate hydrolases"/>
    <property type="match status" value="1"/>
</dbReference>
<dbReference type="InterPro" id="IPR050238">
    <property type="entry name" value="DNA_Rep/Repair_Clamp_Loader"/>
</dbReference>
<gene>
    <name evidence="1" type="ORF">CBF37_06820</name>
</gene>
<dbReference type="Gene3D" id="3.40.50.300">
    <property type="entry name" value="P-loop containing nucleotide triphosphate hydrolases"/>
    <property type="match status" value="1"/>
</dbReference>
<comment type="caution">
    <text evidence="1">The sequence shown here is derived from an EMBL/GenBank/DDBJ whole genome shotgun (WGS) entry which is preliminary data.</text>
</comment>
<name>A0A429ZXX7_9ENTE</name>
<dbReference type="InterPro" id="IPR027417">
    <property type="entry name" value="P-loop_NTPase"/>
</dbReference>
<evidence type="ECO:0000313" key="1">
    <source>
        <dbReference type="EMBL" id="RST98754.1"/>
    </source>
</evidence>
<evidence type="ECO:0008006" key="3">
    <source>
        <dbReference type="Google" id="ProtNLM"/>
    </source>
</evidence>